<reference evidence="1 2" key="1">
    <citation type="submission" date="2023-03" db="EMBL/GenBank/DDBJ databases">
        <title>Bacillus Genome Sequencing.</title>
        <authorList>
            <person name="Dunlap C."/>
        </authorList>
    </citation>
    <scope>NUCLEOTIDE SEQUENCE [LARGE SCALE GENOMIC DNA]</scope>
    <source>
        <strain evidence="1 2">BD-533</strain>
    </source>
</reference>
<protein>
    <submittedName>
        <fullName evidence="1">Uncharacterized protein</fullName>
    </submittedName>
</protein>
<sequence>TKVFVDMSTKLPMCVQPKRTVRMNFPDGFSYFSKLSRVVDLSILPRDNLFAKQEKGCPPVMRPLGSPY</sequence>
<evidence type="ECO:0000313" key="2">
    <source>
        <dbReference type="Proteomes" id="UP001338137"/>
    </source>
</evidence>
<dbReference type="Proteomes" id="UP001338137">
    <property type="component" value="Unassembled WGS sequence"/>
</dbReference>
<comment type="caution">
    <text evidence="1">The sequence shown here is derived from an EMBL/GenBank/DDBJ whole genome shotgun (WGS) entry which is preliminary data.</text>
</comment>
<gene>
    <name evidence="1" type="ORF">P4I72_31780</name>
</gene>
<keyword evidence="2" id="KW-1185">Reference proteome</keyword>
<evidence type="ECO:0000313" key="1">
    <source>
        <dbReference type="EMBL" id="MEC0231693.1"/>
    </source>
</evidence>
<dbReference type="EMBL" id="JARLKY010000102">
    <property type="protein sequence ID" value="MEC0231693.1"/>
    <property type="molecule type" value="Genomic_DNA"/>
</dbReference>
<accession>A0ABU6GBY1</accession>
<organism evidence="1 2">
    <name type="scientific">Paenibacillus alba</name>
    <dbReference type="NCBI Taxonomy" id="1197127"/>
    <lineage>
        <taxon>Bacteria</taxon>
        <taxon>Bacillati</taxon>
        <taxon>Bacillota</taxon>
        <taxon>Bacilli</taxon>
        <taxon>Bacillales</taxon>
        <taxon>Paenibacillaceae</taxon>
        <taxon>Paenibacillus</taxon>
    </lineage>
</organism>
<name>A0ABU6GBY1_9BACL</name>
<dbReference type="RefSeq" id="WP_326075726.1">
    <property type="nucleotide sequence ID" value="NZ_JARLKY010000102.1"/>
</dbReference>
<proteinExistence type="predicted"/>
<feature type="non-terminal residue" evidence="1">
    <location>
        <position position="1"/>
    </location>
</feature>